<keyword evidence="3" id="KW-0547">Nucleotide-binding</keyword>
<comment type="caution">
    <text evidence="8">The sequence shown here is derived from an EMBL/GenBank/DDBJ whole genome shotgun (WGS) entry which is preliminary data.</text>
</comment>
<comment type="similarity">
    <text evidence="1">Belongs to the class-II aminoacyl-tRNA synthetase family. Type 1 subfamily.</text>
</comment>
<dbReference type="AlphaFoldDB" id="X1KKI0"/>
<evidence type="ECO:0000256" key="5">
    <source>
        <dbReference type="ARBA" id="ARBA00022917"/>
    </source>
</evidence>
<gene>
    <name evidence="8" type="ORF">S06H3_03781</name>
</gene>
<dbReference type="InterPro" id="IPR002312">
    <property type="entry name" value="Asp/Asn-tRNA-synth_IIb"/>
</dbReference>
<dbReference type="PANTHER" id="PTHR22594">
    <property type="entry name" value="ASPARTYL/LYSYL-TRNA SYNTHETASE"/>
    <property type="match status" value="1"/>
</dbReference>
<evidence type="ECO:0000256" key="6">
    <source>
        <dbReference type="ARBA" id="ARBA00023146"/>
    </source>
</evidence>
<dbReference type="PANTHER" id="PTHR22594:SF5">
    <property type="entry name" value="ASPARTATE--TRNA LIGASE, MITOCHONDRIAL"/>
    <property type="match status" value="1"/>
</dbReference>
<evidence type="ECO:0000313" key="8">
    <source>
        <dbReference type="EMBL" id="GAH94090.1"/>
    </source>
</evidence>
<evidence type="ECO:0000256" key="2">
    <source>
        <dbReference type="ARBA" id="ARBA00022598"/>
    </source>
</evidence>
<dbReference type="InterPro" id="IPR004364">
    <property type="entry name" value="Aa-tRNA-synt_II"/>
</dbReference>
<keyword evidence="4" id="KW-0067">ATP-binding</keyword>
<keyword evidence="5" id="KW-0648">Protein biosynthesis</keyword>
<organism evidence="8">
    <name type="scientific">marine sediment metagenome</name>
    <dbReference type="NCBI Taxonomy" id="412755"/>
    <lineage>
        <taxon>unclassified sequences</taxon>
        <taxon>metagenomes</taxon>
        <taxon>ecological metagenomes</taxon>
    </lineage>
</organism>
<evidence type="ECO:0000256" key="1">
    <source>
        <dbReference type="ARBA" id="ARBA00006303"/>
    </source>
</evidence>
<dbReference type="InterPro" id="IPR029351">
    <property type="entry name" value="GAD_dom"/>
</dbReference>
<keyword evidence="6" id="KW-0030">Aminoacyl-tRNA synthetase</keyword>
<dbReference type="PROSITE" id="PS50862">
    <property type="entry name" value="AA_TRNA_LIGASE_II"/>
    <property type="match status" value="1"/>
</dbReference>
<dbReference type="InterPro" id="IPR045864">
    <property type="entry name" value="aa-tRNA-synth_II/BPL/LPL"/>
</dbReference>
<dbReference type="GO" id="GO:0005524">
    <property type="term" value="F:ATP binding"/>
    <property type="evidence" value="ECO:0007669"/>
    <property type="project" value="UniProtKB-KW"/>
</dbReference>
<dbReference type="GO" id="GO:0006422">
    <property type="term" value="P:aspartyl-tRNA aminoacylation"/>
    <property type="evidence" value="ECO:0007669"/>
    <property type="project" value="TreeGrafter"/>
</dbReference>
<dbReference type="InterPro" id="IPR006195">
    <property type="entry name" value="aa-tRNA-synth_II"/>
</dbReference>
<dbReference type="SUPFAM" id="SSF55681">
    <property type="entry name" value="Class II aaRS and biotin synthetases"/>
    <property type="match status" value="1"/>
</dbReference>
<dbReference type="InterPro" id="IPR004115">
    <property type="entry name" value="GAD-like_sf"/>
</dbReference>
<sequence>MSFVEEEDILNLLEELFTSMVETIKPDWGFIKPFPRLTYAEAMERYGTDKPDLRFGLEIKDLTDIAAQSDFAVFRSALAGGGKVKGICAPGCATYSRSQLDELNKLVQGIGAEGLVTMSLAASAGSLSNLTVEMVRSVAAKFLTLDQIKQMAERLGANMGDLLLIIAGEPGLVNAVLAELRQEMGHRLKLAAPELMTFAFIVDFPLLKRNEETGQWESEHHPFTAPRDEDMSLLDTSPEKVQGRHYDMICNGYEIGGGSLRIHTAELQRKVFKLLGYSDEEIDVQFGHMLEAFEYGAPPHGGIALGIDRIVMLLAGEETIREVIAFPKNQSAVDLTFNAPSPVSEEQLAELHLRLREE</sequence>
<proteinExistence type="inferred from homology"/>
<keyword evidence="2" id="KW-0436">Ligase</keyword>
<dbReference type="PRINTS" id="PR01042">
    <property type="entry name" value="TRNASYNTHASP"/>
</dbReference>
<evidence type="ECO:0000259" key="7">
    <source>
        <dbReference type="PROSITE" id="PS50862"/>
    </source>
</evidence>
<dbReference type="Pfam" id="PF02938">
    <property type="entry name" value="GAD"/>
    <property type="match status" value="1"/>
</dbReference>
<dbReference type="GO" id="GO:0004815">
    <property type="term" value="F:aspartate-tRNA ligase activity"/>
    <property type="evidence" value="ECO:0007669"/>
    <property type="project" value="TreeGrafter"/>
</dbReference>
<dbReference type="SUPFAM" id="SSF55261">
    <property type="entry name" value="GAD domain-like"/>
    <property type="match status" value="1"/>
</dbReference>
<reference evidence="8" key="1">
    <citation type="journal article" date="2014" name="Front. Microbiol.">
        <title>High frequency of phylogenetically diverse reductive dehalogenase-homologous genes in deep subseafloor sedimentary metagenomes.</title>
        <authorList>
            <person name="Kawai M."/>
            <person name="Futagami T."/>
            <person name="Toyoda A."/>
            <person name="Takaki Y."/>
            <person name="Nishi S."/>
            <person name="Hori S."/>
            <person name="Arai W."/>
            <person name="Tsubouchi T."/>
            <person name="Morono Y."/>
            <person name="Uchiyama I."/>
            <person name="Ito T."/>
            <person name="Fujiyama A."/>
            <person name="Inagaki F."/>
            <person name="Takami H."/>
        </authorList>
    </citation>
    <scope>NUCLEOTIDE SEQUENCE</scope>
    <source>
        <strain evidence="8">Expedition CK06-06</strain>
    </source>
</reference>
<dbReference type="Gene3D" id="3.30.930.10">
    <property type="entry name" value="Bira Bifunctional Protein, Domain 2"/>
    <property type="match status" value="2"/>
</dbReference>
<dbReference type="EMBL" id="BARV01001268">
    <property type="protein sequence ID" value="GAH94090.1"/>
    <property type="molecule type" value="Genomic_DNA"/>
</dbReference>
<dbReference type="Pfam" id="PF00152">
    <property type="entry name" value="tRNA-synt_2"/>
    <property type="match status" value="1"/>
</dbReference>
<protein>
    <recommendedName>
        <fullName evidence="7">Aminoacyl-transfer RNA synthetases class-II family profile domain-containing protein</fullName>
    </recommendedName>
</protein>
<dbReference type="GO" id="GO:0005737">
    <property type="term" value="C:cytoplasm"/>
    <property type="evidence" value="ECO:0007669"/>
    <property type="project" value="InterPro"/>
</dbReference>
<accession>X1KKI0</accession>
<feature type="domain" description="Aminoacyl-transfer RNA synthetases class-II family profile" evidence="7">
    <location>
        <begin position="177"/>
        <end position="327"/>
    </location>
</feature>
<name>X1KKI0_9ZZZZ</name>
<evidence type="ECO:0000256" key="3">
    <source>
        <dbReference type="ARBA" id="ARBA00022741"/>
    </source>
</evidence>
<evidence type="ECO:0000256" key="4">
    <source>
        <dbReference type="ARBA" id="ARBA00022840"/>
    </source>
</evidence>